<accession>A0A644WH73</accession>
<dbReference type="PANTHER" id="PTHR11461:SF211">
    <property type="entry name" value="GH10112P-RELATED"/>
    <property type="match status" value="1"/>
</dbReference>
<dbReference type="SMART" id="SM00093">
    <property type="entry name" value="SERPIN"/>
    <property type="match status" value="1"/>
</dbReference>
<evidence type="ECO:0000313" key="2">
    <source>
        <dbReference type="EMBL" id="MPM02848.1"/>
    </source>
</evidence>
<dbReference type="Pfam" id="PF00079">
    <property type="entry name" value="Serpin"/>
    <property type="match status" value="1"/>
</dbReference>
<dbReference type="SUPFAM" id="SSF56574">
    <property type="entry name" value="Serpins"/>
    <property type="match status" value="1"/>
</dbReference>
<dbReference type="EMBL" id="VSSQ01000902">
    <property type="protein sequence ID" value="MPM02848.1"/>
    <property type="molecule type" value="Genomic_DNA"/>
</dbReference>
<reference evidence="2" key="1">
    <citation type="submission" date="2019-08" db="EMBL/GenBank/DDBJ databases">
        <authorList>
            <person name="Kucharzyk K."/>
            <person name="Murdoch R.W."/>
            <person name="Higgins S."/>
            <person name="Loffler F."/>
        </authorList>
    </citation>
    <scope>NUCLEOTIDE SEQUENCE</scope>
</reference>
<evidence type="ECO:0000259" key="1">
    <source>
        <dbReference type="SMART" id="SM00093"/>
    </source>
</evidence>
<dbReference type="InterPro" id="IPR042178">
    <property type="entry name" value="Serpin_sf_1"/>
</dbReference>
<dbReference type="InterPro" id="IPR023796">
    <property type="entry name" value="Serpin_dom"/>
</dbReference>
<proteinExistence type="predicted"/>
<gene>
    <name evidence="2" type="ORF">SDC9_49103</name>
</gene>
<dbReference type="InterPro" id="IPR042185">
    <property type="entry name" value="Serpin_sf_2"/>
</dbReference>
<feature type="domain" description="Serpin" evidence="1">
    <location>
        <begin position="44"/>
        <end position="404"/>
    </location>
</feature>
<dbReference type="PROSITE" id="PS00284">
    <property type="entry name" value="SERPIN"/>
    <property type="match status" value="1"/>
</dbReference>
<dbReference type="PANTHER" id="PTHR11461">
    <property type="entry name" value="SERINE PROTEASE INHIBITOR, SERPIN"/>
    <property type="match status" value="1"/>
</dbReference>
<dbReference type="GO" id="GO:0005615">
    <property type="term" value="C:extracellular space"/>
    <property type="evidence" value="ECO:0007669"/>
    <property type="project" value="InterPro"/>
</dbReference>
<dbReference type="InterPro" id="IPR036186">
    <property type="entry name" value="Serpin_sf"/>
</dbReference>
<dbReference type="CDD" id="cd19589">
    <property type="entry name" value="serpin_tengpin-like"/>
    <property type="match status" value="1"/>
</dbReference>
<sequence length="406" mass="45424">MRTCTLSLLLLLIGFSAIAMPLQEEQGTTLSGEQQTALFTQSVQAFSDKLFFAADVAGRNRMISPLSVLLALGMTANGSVGATQQEMLAVLTDSSLTVEDLNQASLSYLKSAGKELSIANSLWLNDRMDLSSRFLSRVRKNYQAEARNLDFHTQKSTKVINDWVSDATRGAIDGIIDQVQPDVILYLINAISFKDAWRNEFEERSTRDMTFHAKTGDIRSPFLNQTSHYRYLHQNGASYLYLPYKNERYAMAAILPDEGGDVYTFLDTQKRAGFSSSLFAYLQQAEYENITLSFPKFESNYADGLVDELQRLGMKRCFDASLADFSAMLASNRPDAVIDEVLHKTFIRVDETGTEAAAVTAVIMKATSMAPTETLRLLFDRPFFYAILDLERNIPLFMGVLDNPKP</sequence>
<dbReference type="Gene3D" id="3.30.497.10">
    <property type="entry name" value="Antithrombin, subunit I, domain 2"/>
    <property type="match status" value="1"/>
</dbReference>
<dbReference type="GO" id="GO:0004867">
    <property type="term" value="F:serine-type endopeptidase inhibitor activity"/>
    <property type="evidence" value="ECO:0007669"/>
    <property type="project" value="InterPro"/>
</dbReference>
<name>A0A644WH73_9ZZZZ</name>
<protein>
    <recommendedName>
        <fullName evidence="1">Serpin domain-containing protein</fullName>
    </recommendedName>
</protein>
<comment type="caution">
    <text evidence="2">The sequence shown here is derived from an EMBL/GenBank/DDBJ whole genome shotgun (WGS) entry which is preliminary data.</text>
</comment>
<dbReference type="InterPro" id="IPR023795">
    <property type="entry name" value="Serpin_CS"/>
</dbReference>
<organism evidence="2">
    <name type="scientific">bioreactor metagenome</name>
    <dbReference type="NCBI Taxonomy" id="1076179"/>
    <lineage>
        <taxon>unclassified sequences</taxon>
        <taxon>metagenomes</taxon>
        <taxon>ecological metagenomes</taxon>
    </lineage>
</organism>
<dbReference type="AlphaFoldDB" id="A0A644WH73"/>
<dbReference type="Gene3D" id="2.30.39.10">
    <property type="entry name" value="Alpha-1-antitrypsin, domain 1"/>
    <property type="match status" value="1"/>
</dbReference>
<dbReference type="InterPro" id="IPR000215">
    <property type="entry name" value="Serpin_fam"/>
</dbReference>